<dbReference type="HOGENOM" id="CLU_083660_2_0_1"/>
<evidence type="ECO:0000313" key="2">
    <source>
        <dbReference type="EMBL" id="KIM89202.1"/>
    </source>
</evidence>
<dbReference type="STRING" id="765440.A0A0C3CHF2"/>
<reference evidence="3" key="2">
    <citation type="submission" date="2015-01" db="EMBL/GenBank/DDBJ databases">
        <title>Evolutionary Origins and Diversification of the Mycorrhizal Mutualists.</title>
        <authorList>
            <consortium name="DOE Joint Genome Institute"/>
            <consortium name="Mycorrhizal Genomics Consortium"/>
            <person name="Kohler A."/>
            <person name="Kuo A."/>
            <person name="Nagy L.G."/>
            <person name="Floudas D."/>
            <person name="Copeland A."/>
            <person name="Barry K.W."/>
            <person name="Cichocki N."/>
            <person name="Veneault-Fourrey C."/>
            <person name="LaButti K."/>
            <person name="Lindquist E.A."/>
            <person name="Lipzen A."/>
            <person name="Lundell T."/>
            <person name="Morin E."/>
            <person name="Murat C."/>
            <person name="Riley R."/>
            <person name="Ohm R."/>
            <person name="Sun H."/>
            <person name="Tunlid A."/>
            <person name="Henrissat B."/>
            <person name="Grigoriev I.V."/>
            <person name="Hibbett D.S."/>
            <person name="Martin F."/>
        </authorList>
    </citation>
    <scope>NUCLEOTIDE SEQUENCE [LARGE SCALE GENOMIC DNA]</scope>
    <source>
        <strain evidence="3">F 1598</strain>
    </source>
</reference>
<dbReference type="InParanoid" id="A0A0C3CHF2"/>
<feature type="signal peptide" evidence="1">
    <location>
        <begin position="1"/>
        <end position="25"/>
    </location>
</feature>
<evidence type="ECO:0008006" key="4">
    <source>
        <dbReference type="Google" id="ProtNLM"/>
    </source>
</evidence>
<evidence type="ECO:0000313" key="3">
    <source>
        <dbReference type="Proteomes" id="UP000054166"/>
    </source>
</evidence>
<dbReference type="AlphaFoldDB" id="A0A0C3CHF2"/>
<proteinExistence type="predicted"/>
<dbReference type="Proteomes" id="UP000054166">
    <property type="component" value="Unassembled WGS sequence"/>
</dbReference>
<reference evidence="2 3" key="1">
    <citation type="submission" date="2014-04" db="EMBL/GenBank/DDBJ databases">
        <authorList>
            <consortium name="DOE Joint Genome Institute"/>
            <person name="Kuo A."/>
            <person name="Tarkka M."/>
            <person name="Buscot F."/>
            <person name="Kohler A."/>
            <person name="Nagy L.G."/>
            <person name="Floudas D."/>
            <person name="Copeland A."/>
            <person name="Barry K.W."/>
            <person name="Cichocki N."/>
            <person name="Veneault-Fourrey C."/>
            <person name="LaButti K."/>
            <person name="Lindquist E.A."/>
            <person name="Lipzen A."/>
            <person name="Lundell T."/>
            <person name="Morin E."/>
            <person name="Murat C."/>
            <person name="Sun H."/>
            <person name="Tunlid A."/>
            <person name="Henrissat B."/>
            <person name="Grigoriev I.V."/>
            <person name="Hibbett D.S."/>
            <person name="Martin F."/>
            <person name="Nordberg H.P."/>
            <person name="Cantor M.N."/>
            <person name="Hua S.X."/>
        </authorList>
    </citation>
    <scope>NUCLEOTIDE SEQUENCE [LARGE SCALE GENOMIC DNA]</scope>
    <source>
        <strain evidence="2 3">F 1598</strain>
    </source>
</reference>
<dbReference type="OrthoDB" id="2339190at2759"/>
<sequence length="150" mass="16181">MMLPTFSLALSLVALATISSIAVNALPTQNHISLINAPLTSALSRRIVYSPRIISPALGDIWNAGSWAEVTWDTRDIPEESNAEGKILLGYAQDGSRNEHLDTEHPLAESFLLSAGSVKVFVPNVEPRDNYIVDLSGDADSKSDQFSISS</sequence>
<dbReference type="EMBL" id="KN832975">
    <property type="protein sequence ID" value="KIM89202.1"/>
    <property type="molecule type" value="Genomic_DNA"/>
</dbReference>
<protein>
    <recommendedName>
        <fullName evidence="4">Purple acid phosphatase N-terminal domain-containing protein</fullName>
    </recommendedName>
</protein>
<keyword evidence="3" id="KW-1185">Reference proteome</keyword>
<organism evidence="2 3">
    <name type="scientific">Piloderma croceum (strain F 1598)</name>
    <dbReference type="NCBI Taxonomy" id="765440"/>
    <lineage>
        <taxon>Eukaryota</taxon>
        <taxon>Fungi</taxon>
        <taxon>Dikarya</taxon>
        <taxon>Basidiomycota</taxon>
        <taxon>Agaricomycotina</taxon>
        <taxon>Agaricomycetes</taxon>
        <taxon>Agaricomycetidae</taxon>
        <taxon>Atheliales</taxon>
        <taxon>Atheliaceae</taxon>
        <taxon>Piloderma</taxon>
    </lineage>
</organism>
<name>A0A0C3CHF2_PILCF</name>
<evidence type="ECO:0000256" key="1">
    <source>
        <dbReference type="SAM" id="SignalP"/>
    </source>
</evidence>
<gene>
    <name evidence="2" type="ORF">PILCRDRAFT_84945</name>
</gene>
<feature type="chain" id="PRO_5002162729" description="Purple acid phosphatase N-terminal domain-containing protein" evidence="1">
    <location>
        <begin position="26"/>
        <end position="150"/>
    </location>
</feature>
<accession>A0A0C3CHF2</accession>
<keyword evidence="1" id="KW-0732">Signal</keyword>